<gene>
    <name evidence="4" type="ORF">GPM19_02555</name>
</gene>
<dbReference type="AlphaFoldDB" id="A0A7X3GYJ8"/>
<dbReference type="Proteomes" id="UP000437638">
    <property type="component" value="Unassembled WGS sequence"/>
</dbReference>
<dbReference type="InterPro" id="IPR043130">
    <property type="entry name" value="CDP-OH_PTrfase_TM_dom"/>
</dbReference>
<keyword evidence="1 2" id="KW-0808">Transferase</keyword>
<keyword evidence="3" id="KW-1133">Transmembrane helix</keyword>
<feature type="transmembrane region" description="Helical" evidence="3">
    <location>
        <begin position="47"/>
        <end position="65"/>
    </location>
</feature>
<protein>
    <submittedName>
        <fullName evidence="4">CDP-alcohol phosphatidyltransferase</fullName>
    </submittedName>
</protein>
<feature type="transmembrane region" description="Helical" evidence="3">
    <location>
        <begin position="196"/>
        <end position="213"/>
    </location>
</feature>
<dbReference type="GO" id="GO:0016780">
    <property type="term" value="F:phosphotransferase activity, for other substituted phosphate groups"/>
    <property type="evidence" value="ECO:0007669"/>
    <property type="project" value="InterPro"/>
</dbReference>
<dbReference type="GO" id="GO:0016020">
    <property type="term" value="C:membrane"/>
    <property type="evidence" value="ECO:0007669"/>
    <property type="project" value="InterPro"/>
</dbReference>
<feature type="transmembrane region" description="Helical" evidence="3">
    <location>
        <begin position="77"/>
        <end position="95"/>
    </location>
</feature>
<evidence type="ECO:0000313" key="4">
    <source>
        <dbReference type="EMBL" id="MWJ27094.1"/>
    </source>
</evidence>
<keyword evidence="3" id="KW-0472">Membrane</keyword>
<comment type="similarity">
    <text evidence="2">Belongs to the CDP-alcohol phosphatidyltransferase class-I family.</text>
</comment>
<evidence type="ECO:0000256" key="2">
    <source>
        <dbReference type="RuleBase" id="RU003750"/>
    </source>
</evidence>
<dbReference type="Pfam" id="PF01066">
    <property type="entry name" value="CDP-OH_P_transf"/>
    <property type="match status" value="1"/>
</dbReference>
<organism evidence="4 5">
    <name type="scientific">Vreelandella zhuhanensis</name>
    <dbReference type="NCBI Taxonomy" id="2684210"/>
    <lineage>
        <taxon>Bacteria</taxon>
        <taxon>Pseudomonadati</taxon>
        <taxon>Pseudomonadota</taxon>
        <taxon>Gammaproteobacteria</taxon>
        <taxon>Oceanospirillales</taxon>
        <taxon>Halomonadaceae</taxon>
        <taxon>Vreelandella</taxon>
    </lineage>
</organism>
<keyword evidence="5" id="KW-1185">Reference proteome</keyword>
<dbReference type="GO" id="GO:0008654">
    <property type="term" value="P:phospholipid biosynthetic process"/>
    <property type="evidence" value="ECO:0007669"/>
    <property type="project" value="InterPro"/>
</dbReference>
<feature type="transmembrane region" description="Helical" evidence="3">
    <location>
        <begin position="138"/>
        <end position="157"/>
    </location>
</feature>
<accession>A0A7X3GYJ8</accession>
<sequence>MALFSSDADPLGPFSGRRIERTLGELVLGVAALWLLAALPYPLSLTLAQTLGATLLYAILAGWLLHHWRQGALGWANRITLLRGILILLLTAALFTPDSFEARRFTWLGMATLALLLDGLDGWAARRQNCQSELGARFDMELDAFFILMLCLGLMIADIISAWVLLIGIMRYIFVLSGHVWPWLKAPLPENVRRKVICVWQIVALLLALLPFIPSGIALGLVSSALVALTVSFALDVRWLYRHAPSSLAGT</sequence>
<proteinExistence type="inferred from homology"/>
<evidence type="ECO:0000256" key="1">
    <source>
        <dbReference type="ARBA" id="ARBA00022679"/>
    </source>
</evidence>
<dbReference type="InterPro" id="IPR000462">
    <property type="entry name" value="CDP-OH_P_trans"/>
</dbReference>
<reference evidence="4 5" key="1">
    <citation type="submission" date="2019-12" db="EMBL/GenBank/DDBJ databases">
        <title>Halomonas rutogse sp. nov. isolated from two lakes on Tibetan Plateau.</title>
        <authorList>
            <person name="Gao P."/>
        </authorList>
    </citation>
    <scope>NUCLEOTIDE SEQUENCE [LARGE SCALE GENOMIC DNA]</scope>
    <source>
        <strain evidence="4 5">ZH2S</strain>
    </source>
</reference>
<keyword evidence="3" id="KW-0812">Transmembrane</keyword>
<dbReference type="PROSITE" id="PS00379">
    <property type="entry name" value="CDP_ALCOHOL_P_TRANSF"/>
    <property type="match status" value="1"/>
</dbReference>
<evidence type="ECO:0000256" key="3">
    <source>
        <dbReference type="SAM" id="Phobius"/>
    </source>
</evidence>
<dbReference type="Gene3D" id="1.20.120.1760">
    <property type="match status" value="1"/>
</dbReference>
<dbReference type="EMBL" id="WTKP01000002">
    <property type="protein sequence ID" value="MWJ27094.1"/>
    <property type="molecule type" value="Genomic_DNA"/>
</dbReference>
<dbReference type="InterPro" id="IPR048254">
    <property type="entry name" value="CDP_ALCOHOL_P_TRANSF_CS"/>
</dbReference>
<evidence type="ECO:0000313" key="5">
    <source>
        <dbReference type="Proteomes" id="UP000437638"/>
    </source>
</evidence>
<name>A0A7X3GYJ8_9GAMM</name>
<comment type="caution">
    <text evidence="4">The sequence shown here is derived from an EMBL/GenBank/DDBJ whole genome shotgun (WGS) entry which is preliminary data.</text>
</comment>